<keyword evidence="5 15" id="KW-0597">Phosphoprotein</keyword>
<evidence type="ECO:0000256" key="11">
    <source>
        <dbReference type="ARBA" id="ARBA00022989"/>
    </source>
</evidence>
<dbReference type="SMART" id="SM00388">
    <property type="entry name" value="HisKA"/>
    <property type="match status" value="1"/>
</dbReference>
<keyword evidence="10" id="KW-0067">ATP-binding</keyword>
<keyword evidence="11 18" id="KW-1133">Transmembrane helix</keyword>
<dbReference type="PANTHER" id="PTHR45339:SF1">
    <property type="entry name" value="HYBRID SIGNAL TRANSDUCTION HISTIDINE KINASE J"/>
    <property type="match status" value="1"/>
</dbReference>
<dbReference type="InterPro" id="IPR036097">
    <property type="entry name" value="HisK_dim/P_sf"/>
</dbReference>
<dbReference type="PROSITE" id="PS50109">
    <property type="entry name" value="HIS_KIN"/>
    <property type="match status" value="1"/>
</dbReference>
<evidence type="ECO:0000256" key="2">
    <source>
        <dbReference type="ARBA" id="ARBA00004651"/>
    </source>
</evidence>
<comment type="catalytic activity">
    <reaction evidence="1">
        <text>ATP + protein L-histidine = ADP + protein N-phospho-L-histidine.</text>
        <dbReference type="EC" id="2.7.13.3"/>
    </reaction>
</comment>
<dbReference type="CDD" id="cd06225">
    <property type="entry name" value="HAMP"/>
    <property type="match status" value="1"/>
</dbReference>
<keyword evidence="6" id="KW-0808">Transferase</keyword>
<dbReference type="Pfam" id="PF01627">
    <property type="entry name" value="Hpt"/>
    <property type="match status" value="1"/>
</dbReference>
<evidence type="ECO:0000256" key="17">
    <source>
        <dbReference type="SAM" id="MobiDB-lite"/>
    </source>
</evidence>
<evidence type="ECO:0000256" key="4">
    <source>
        <dbReference type="ARBA" id="ARBA00022475"/>
    </source>
</evidence>
<dbReference type="InterPro" id="IPR036641">
    <property type="entry name" value="HPT_dom_sf"/>
</dbReference>
<comment type="caution">
    <text evidence="23">The sequence shown here is derived from an EMBL/GenBank/DDBJ whole genome shotgun (WGS) entry which is preliminary data.</text>
</comment>
<dbReference type="Gene3D" id="1.20.120.160">
    <property type="entry name" value="HPT domain"/>
    <property type="match status" value="1"/>
</dbReference>
<feature type="transmembrane region" description="Helical" evidence="18">
    <location>
        <begin position="40"/>
        <end position="62"/>
    </location>
</feature>
<evidence type="ECO:0000256" key="6">
    <source>
        <dbReference type="ARBA" id="ARBA00022679"/>
    </source>
</evidence>
<evidence type="ECO:0000256" key="18">
    <source>
        <dbReference type="SAM" id="Phobius"/>
    </source>
</evidence>
<dbReference type="InterPro" id="IPR003661">
    <property type="entry name" value="HisK_dim/P_dom"/>
</dbReference>
<dbReference type="GO" id="GO:0005886">
    <property type="term" value="C:plasma membrane"/>
    <property type="evidence" value="ECO:0007669"/>
    <property type="project" value="UniProtKB-SubCell"/>
</dbReference>
<evidence type="ECO:0000256" key="14">
    <source>
        <dbReference type="PROSITE-ProRule" id="PRU00110"/>
    </source>
</evidence>
<feature type="region of interest" description="Disordered" evidence="17">
    <location>
        <begin position="984"/>
        <end position="1005"/>
    </location>
</feature>
<evidence type="ECO:0000256" key="12">
    <source>
        <dbReference type="ARBA" id="ARBA00023012"/>
    </source>
</evidence>
<evidence type="ECO:0000256" key="9">
    <source>
        <dbReference type="ARBA" id="ARBA00022777"/>
    </source>
</evidence>
<dbReference type="AlphaFoldDB" id="A0AB35HVM6"/>
<dbReference type="SUPFAM" id="SSF47384">
    <property type="entry name" value="Homodimeric domain of signal transducing histidine kinase"/>
    <property type="match status" value="1"/>
</dbReference>
<dbReference type="PROSITE" id="PS50110">
    <property type="entry name" value="RESPONSE_REGULATORY"/>
    <property type="match status" value="2"/>
</dbReference>
<dbReference type="PRINTS" id="PR00344">
    <property type="entry name" value="BCTRLSENSOR"/>
</dbReference>
<dbReference type="SMART" id="SM00304">
    <property type="entry name" value="HAMP"/>
    <property type="match status" value="1"/>
</dbReference>
<dbReference type="InterPro" id="IPR003594">
    <property type="entry name" value="HATPase_dom"/>
</dbReference>
<evidence type="ECO:0000256" key="16">
    <source>
        <dbReference type="SAM" id="Coils"/>
    </source>
</evidence>
<evidence type="ECO:0000256" key="15">
    <source>
        <dbReference type="PROSITE-ProRule" id="PRU00169"/>
    </source>
</evidence>
<evidence type="ECO:0000259" key="19">
    <source>
        <dbReference type="PROSITE" id="PS50109"/>
    </source>
</evidence>
<evidence type="ECO:0000256" key="5">
    <source>
        <dbReference type="ARBA" id="ARBA00022553"/>
    </source>
</evidence>
<evidence type="ECO:0000256" key="7">
    <source>
        <dbReference type="ARBA" id="ARBA00022692"/>
    </source>
</evidence>
<evidence type="ECO:0000313" key="24">
    <source>
        <dbReference type="Proteomes" id="UP001209730"/>
    </source>
</evidence>
<feature type="modified residue" description="Phosphohistidine" evidence="14">
    <location>
        <position position="910"/>
    </location>
</feature>
<dbReference type="PROSITE" id="PS50894">
    <property type="entry name" value="HPT"/>
    <property type="match status" value="1"/>
</dbReference>
<feature type="domain" description="HPt" evidence="22">
    <location>
        <begin position="871"/>
        <end position="968"/>
    </location>
</feature>
<evidence type="ECO:0000256" key="10">
    <source>
        <dbReference type="ARBA" id="ARBA00022840"/>
    </source>
</evidence>
<feature type="modified residue" description="4-aspartylphosphate" evidence="15">
    <location>
        <position position="768"/>
    </location>
</feature>
<dbReference type="CDD" id="cd00082">
    <property type="entry name" value="HisKA"/>
    <property type="match status" value="1"/>
</dbReference>
<proteinExistence type="predicted"/>
<evidence type="ECO:0000256" key="1">
    <source>
        <dbReference type="ARBA" id="ARBA00000085"/>
    </source>
</evidence>
<dbReference type="InterPro" id="IPR003660">
    <property type="entry name" value="HAMP_dom"/>
</dbReference>
<keyword evidence="13 18" id="KW-0472">Membrane</keyword>
<evidence type="ECO:0000313" key="23">
    <source>
        <dbReference type="EMBL" id="MCX2800812.1"/>
    </source>
</evidence>
<dbReference type="SUPFAM" id="SSF52172">
    <property type="entry name" value="CheY-like"/>
    <property type="match status" value="2"/>
</dbReference>
<feature type="coiled-coil region" evidence="16">
    <location>
        <begin position="259"/>
        <end position="315"/>
    </location>
</feature>
<dbReference type="SMART" id="SM00387">
    <property type="entry name" value="HATPase_c"/>
    <property type="match status" value="1"/>
</dbReference>
<dbReference type="Proteomes" id="UP001209730">
    <property type="component" value="Unassembled WGS sequence"/>
</dbReference>
<dbReference type="SUPFAM" id="SSF47226">
    <property type="entry name" value="Histidine-containing phosphotransfer domain, HPT domain"/>
    <property type="match status" value="1"/>
</dbReference>
<evidence type="ECO:0000259" key="22">
    <source>
        <dbReference type="PROSITE" id="PS50894"/>
    </source>
</evidence>
<feature type="domain" description="HAMP" evidence="21">
    <location>
        <begin position="226"/>
        <end position="278"/>
    </location>
</feature>
<dbReference type="EC" id="2.7.13.3" evidence="3"/>
<evidence type="ECO:0000259" key="20">
    <source>
        <dbReference type="PROSITE" id="PS50110"/>
    </source>
</evidence>
<comment type="subcellular location">
    <subcellularLocation>
        <location evidence="2">Cell membrane</location>
        <topology evidence="2">Multi-pass membrane protein</topology>
    </subcellularLocation>
</comment>
<gene>
    <name evidence="23" type="ORF">OQJ68_03340</name>
</gene>
<dbReference type="InterPro" id="IPR008207">
    <property type="entry name" value="Sig_transdc_His_kin_Hpt_dom"/>
</dbReference>
<dbReference type="PANTHER" id="PTHR45339">
    <property type="entry name" value="HYBRID SIGNAL TRANSDUCTION HISTIDINE KINASE J"/>
    <property type="match status" value="1"/>
</dbReference>
<dbReference type="InterPro" id="IPR011006">
    <property type="entry name" value="CheY-like_superfamily"/>
</dbReference>
<dbReference type="Pfam" id="PF00512">
    <property type="entry name" value="HisKA"/>
    <property type="match status" value="1"/>
</dbReference>
<dbReference type="PROSITE" id="PS50885">
    <property type="entry name" value="HAMP"/>
    <property type="match status" value="1"/>
</dbReference>
<keyword evidence="9" id="KW-0418">Kinase</keyword>
<dbReference type="CDD" id="cd00088">
    <property type="entry name" value="HPT"/>
    <property type="match status" value="1"/>
</dbReference>
<protein>
    <recommendedName>
        <fullName evidence="3">histidine kinase</fullName>
        <ecNumber evidence="3">2.7.13.3</ecNumber>
    </recommendedName>
</protein>
<dbReference type="InterPro" id="IPR004358">
    <property type="entry name" value="Sig_transdc_His_kin-like_C"/>
</dbReference>
<dbReference type="FunFam" id="1.10.287.130:FF:000003">
    <property type="entry name" value="Histidine kinase"/>
    <property type="match status" value="1"/>
</dbReference>
<evidence type="ECO:0000256" key="8">
    <source>
        <dbReference type="ARBA" id="ARBA00022741"/>
    </source>
</evidence>
<keyword evidence="7 18" id="KW-0812">Transmembrane</keyword>
<keyword evidence="8" id="KW-0547">Nucleotide-binding</keyword>
<feature type="transmembrane region" description="Helical" evidence="18">
    <location>
        <begin position="202"/>
        <end position="223"/>
    </location>
</feature>
<dbReference type="RefSeq" id="WP_266065733.1">
    <property type="nucleotide sequence ID" value="NZ_JAPHQB010000004.1"/>
</dbReference>
<dbReference type="SUPFAM" id="SSF55874">
    <property type="entry name" value="ATPase domain of HSP90 chaperone/DNA topoisomerase II/histidine kinase"/>
    <property type="match status" value="1"/>
</dbReference>
<dbReference type="Gene3D" id="3.30.565.10">
    <property type="entry name" value="Histidine kinase-like ATPase, C-terminal domain"/>
    <property type="match status" value="1"/>
</dbReference>
<organism evidence="23 24">
    <name type="scientific">Microbulbifer thermotolerans</name>
    <dbReference type="NCBI Taxonomy" id="252514"/>
    <lineage>
        <taxon>Bacteria</taxon>
        <taxon>Pseudomonadati</taxon>
        <taxon>Pseudomonadota</taxon>
        <taxon>Gammaproteobacteria</taxon>
        <taxon>Cellvibrionales</taxon>
        <taxon>Microbulbiferaceae</taxon>
        <taxon>Microbulbifer</taxon>
    </lineage>
</organism>
<dbReference type="InterPro" id="IPR001789">
    <property type="entry name" value="Sig_transdc_resp-reg_receiver"/>
</dbReference>
<reference evidence="23" key="1">
    <citation type="submission" date="2022-11" db="EMBL/GenBank/DDBJ databases">
        <title>Chitin-degrading and fungicidal potential of chitinolytic bacterial strains from marine environment of the Pacific Ocean regions.</title>
        <authorList>
            <person name="Pentekhina I."/>
            <person name="Nedashkovskaya O."/>
            <person name="Seitkalieva A."/>
            <person name="Podvolotskaya A."/>
            <person name="Tekutyeva L."/>
            <person name="Balabanova L."/>
        </authorList>
    </citation>
    <scope>NUCLEOTIDE SEQUENCE</scope>
    <source>
        <strain evidence="23">KMM 6838</strain>
    </source>
</reference>
<dbReference type="Gene3D" id="1.10.287.130">
    <property type="match status" value="1"/>
</dbReference>
<dbReference type="EMBL" id="JAPHQB010000004">
    <property type="protein sequence ID" value="MCX2800812.1"/>
    <property type="molecule type" value="Genomic_DNA"/>
</dbReference>
<dbReference type="InterPro" id="IPR005467">
    <property type="entry name" value="His_kinase_dom"/>
</dbReference>
<dbReference type="CDD" id="cd17546">
    <property type="entry name" value="REC_hyHK_CKI1_RcsC-like"/>
    <property type="match status" value="1"/>
</dbReference>
<keyword evidence="16" id="KW-0175">Coiled coil</keyword>
<feature type="domain" description="Response regulatory" evidence="20">
    <location>
        <begin position="714"/>
        <end position="840"/>
    </location>
</feature>
<dbReference type="GO" id="GO:0005524">
    <property type="term" value="F:ATP binding"/>
    <property type="evidence" value="ECO:0007669"/>
    <property type="project" value="UniProtKB-KW"/>
</dbReference>
<name>A0AB35HVM6_MICTH</name>
<evidence type="ECO:0000256" key="13">
    <source>
        <dbReference type="ARBA" id="ARBA00023136"/>
    </source>
</evidence>
<accession>A0AB35HVM6</accession>
<sequence length="1005" mass="112496">MEAYNRAKIQHHCSPYTMAAPTLPQPTQDLPPALRSLRSILFRFTVAPALALALILGVVFTLQQMHDRRQLLLSHGRASAEQLAELIELSGGQPAKLRMEWLHRSLLALTLEKDMVRSVQIYSSEAAAGKPLDPDTGLRLLAGVGPRPRERISARDIHGREAFIFETHESLQILQPLRGEVPSCWIAIELHRPYFLVGTYQVVLIGLLGLIVCTLAAFVWSIFLSERFAHSLARLGKIIEAIGLGQFDKRAEETDTRELNVLAQQINEMAEKLSAHQEEYKASLLQSMEDLRQSLDSMEEQNIELELAHKKALEASQIKSDFLANTSHEIRTPLNGIIGFTNLLLKTAIDELQQDYLQTILRSSENLLTTINDILDFSRIESGNLVLDHIPLDLGQLLEETLQILAPFAYEHHLELVPLIDTQLPQTLVGDPLRIKQILTNLVGNAVRSSEHGNIPVRLSVQNNKDSELMVRISVTDLGNRIDEERRRELQQLLGGKGREQCRQISSSGLGLAIARSLVERMRGSIGIDEAAGGGCTYWVHLPLLLERNRTLLVRERFPGCRILIADPNRMTRTQVAQLLKYWEVAAIELADTDTLQPAIEQMWRHDALPDAVIIDTAIADPGDTSDRGDFELFVETVQQLVDTYQCRVIVQGSPVELRRCYEQLRTRVLTFLGKPVTRDNLLRALKRVAPQQSPNQSRANGIHSIPPWRTAPRILAVDDHQANRLLVSELLRTQGVEAALAASGGEALELWQRARDQGEPFDLIFMDIQMPGMDGLEATRLIRERESESQDYSARIPIIALTAHAGAEEKARLLSAGLDDYLSKPVSETQLSHMIKRWMKILTPAAPQKQKPPSHRLVDIGKSLQLSNNSAHLARDMLKMLIKGLVADERELNRLNAAGDHRGLFELVHRIHGGCCYCGVPRLQEATKRLQEELRPLWKQKTAEINQDSVEAVVQEIRALREWASEQNLDVLFGLDDSAGEQAELPIEVPSPAPEKAATGTHPP</sequence>
<feature type="domain" description="Histidine kinase" evidence="19">
    <location>
        <begin position="325"/>
        <end position="546"/>
    </location>
</feature>
<feature type="domain" description="Response regulatory" evidence="20">
    <location>
        <begin position="562"/>
        <end position="690"/>
    </location>
</feature>
<dbReference type="SMART" id="SM00448">
    <property type="entry name" value="REC"/>
    <property type="match status" value="1"/>
</dbReference>
<dbReference type="Gene3D" id="3.40.50.2300">
    <property type="match status" value="2"/>
</dbReference>
<dbReference type="SMART" id="SM00073">
    <property type="entry name" value="HPT"/>
    <property type="match status" value="1"/>
</dbReference>
<keyword evidence="12" id="KW-0902">Two-component regulatory system</keyword>
<evidence type="ECO:0000259" key="21">
    <source>
        <dbReference type="PROSITE" id="PS50885"/>
    </source>
</evidence>
<dbReference type="Gene3D" id="6.10.340.10">
    <property type="match status" value="1"/>
</dbReference>
<feature type="modified residue" description="4-aspartylphosphate" evidence="15">
    <location>
        <position position="616"/>
    </location>
</feature>
<evidence type="ECO:0000256" key="3">
    <source>
        <dbReference type="ARBA" id="ARBA00012438"/>
    </source>
</evidence>
<dbReference type="Pfam" id="PF00672">
    <property type="entry name" value="HAMP"/>
    <property type="match status" value="1"/>
</dbReference>
<dbReference type="GO" id="GO:0000155">
    <property type="term" value="F:phosphorelay sensor kinase activity"/>
    <property type="evidence" value="ECO:0007669"/>
    <property type="project" value="InterPro"/>
</dbReference>
<dbReference type="Pfam" id="PF02518">
    <property type="entry name" value="HATPase_c"/>
    <property type="match status" value="1"/>
</dbReference>
<keyword evidence="4" id="KW-1003">Cell membrane</keyword>
<dbReference type="InterPro" id="IPR036890">
    <property type="entry name" value="HATPase_C_sf"/>
</dbReference>
<dbReference type="Pfam" id="PF00072">
    <property type="entry name" value="Response_reg"/>
    <property type="match status" value="1"/>
</dbReference>